<gene>
    <name evidence="2" type="ORF">LFAB_08330</name>
</gene>
<accession>W6T7M2</accession>
<evidence type="ECO:0000259" key="1">
    <source>
        <dbReference type="Pfam" id="PF14278"/>
    </source>
</evidence>
<dbReference type="EMBL" id="AWWK01000035">
    <property type="protein sequence ID" value="ETY74277.1"/>
    <property type="molecule type" value="Genomic_DNA"/>
</dbReference>
<protein>
    <recommendedName>
        <fullName evidence="1">Transcriptional regulator TetR C-terminal Firmicutes type domain-containing protein</fullName>
    </recommendedName>
</protein>
<dbReference type="InterPro" id="IPR009057">
    <property type="entry name" value="Homeodomain-like_sf"/>
</dbReference>
<dbReference type="HOGENOM" id="CLU_087539_6_0_9"/>
<dbReference type="InterPro" id="IPR039532">
    <property type="entry name" value="TetR_C_Firmicutes"/>
</dbReference>
<dbReference type="RefSeq" id="WP_033613952.1">
    <property type="nucleotide sequence ID" value="NZ_KK036488.1"/>
</dbReference>
<dbReference type="Proteomes" id="UP000019247">
    <property type="component" value="Unassembled WGS sequence"/>
</dbReference>
<reference evidence="2 3" key="1">
    <citation type="journal article" date="2014" name="Genome Announc.">
        <title>Genome Sequence of Lactobacillus fabifermentans Strain T30PCM01, Isolated from Fermenting Grape Marc.</title>
        <authorList>
            <person name="Treu L."/>
            <person name="Vendramin V."/>
            <person name="Bovo B."/>
            <person name="Giacomini A."/>
            <person name="Corich V."/>
            <person name="Campanaro S."/>
        </authorList>
    </citation>
    <scope>NUCLEOTIDE SEQUENCE [LARGE SCALE GENOMIC DNA]</scope>
    <source>
        <strain evidence="2 3">T30PCM01</strain>
    </source>
</reference>
<dbReference type="eggNOG" id="COG1309">
    <property type="taxonomic scope" value="Bacteria"/>
</dbReference>
<sequence length="183" mass="20842">MFHVKRDKRSQASAALVVSGLYQCLEEKAFDKITIADIQSVSSVGRATFYRLFDRLSDVLAYECNNVIDHFVQSNALINANDQFTVFFTDWMTHDVLLETLMTSGNSELLYFAFREHADELGRLLSPKVELSSYELDFFINIATSALIASLDTWVKHDRQETPNQLATMMRVTLRTVNESLNG</sequence>
<evidence type="ECO:0000313" key="3">
    <source>
        <dbReference type="Proteomes" id="UP000019247"/>
    </source>
</evidence>
<comment type="caution">
    <text evidence="2">The sequence shown here is derived from an EMBL/GenBank/DDBJ whole genome shotgun (WGS) entry which is preliminary data.</text>
</comment>
<evidence type="ECO:0000313" key="2">
    <source>
        <dbReference type="EMBL" id="ETY74277.1"/>
    </source>
</evidence>
<dbReference type="Gene3D" id="1.10.357.10">
    <property type="entry name" value="Tetracycline Repressor, domain 2"/>
    <property type="match status" value="1"/>
</dbReference>
<organism evidence="2 3">
    <name type="scientific">Lactiplantibacillus fabifermentans T30PCM01</name>
    <dbReference type="NCBI Taxonomy" id="1400520"/>
    <lineage>
        <taxon>Bacteria</taxon>
        <taxon>Bacillati</taxon>
        <taxon>Bacillota</taxon>
        <taxon>Bacilli</taxon>
        <taxon>Lactobacillales</taxon>
        <taxon>Lactobacillaceae</taxon>
        <taxon>Lactiplantibacillus</taxon>
    </lineage>
</organism>
<dbReference type="OrthoDB" id="9810250at2"/>
<dbReference type="Pfam" id="PF14278">
    <property type="entry name" value="TetR_C_8"/>
    <property type="match status" value="1"/>
</dbReference>
<feature type="domain" description="Transcriptional regulator TetR C-terminal Firmicutes type" evidence="1">
    <location>
        <begin position="108"/>
        <end position="174"/>
    </location>
</feature>
<dbReference type="STRING" id="1400520.LFAB_08330"/>
<dbReference type="SUPFAM" id="SSF46689">
    <property type="entry name" value="Homeodomain-like"/>
    <property type="match status" value="1"/>
</dbReference>
<proteinExistence type="predicted"/>
<name>W6T7M2_9LACO</name>
<dbReference type="AlphaFoldDB" id="W6T7M2"/>